<dbReference type="SUPFAM" id="SSF52047">
    <property type="entry name" value="RNI-like"/>
    <property type="match status" value="1"/>
</dbReference>
<protein>
    <submittedName>
        <fullName evidence="2">Uncharacterized protein</fullName>
    </submittedName>
</protein>
<proteinExistence type="predicted"/>
<organism evidence="2 3">
    <name type="scientific">Macrolepiota fuliginosa MF-IS2</name>
    <dbReference type="NCBI Taxonomy" id="1400762"/>
    <lineage>
        <taxon>Eukaryota</taxon>
        <taxon>Fungi</taxon>
        <taxon>Dikarya</taxon>
        <taxon>Basidiomycota</taxon>
        <taxon>Agaricomycotina</taxon>
        <taxon>Agaricomycetes</taxon>
        <taxon>Agaricomycetidae</taxon>
        <taxon>Agaricales</taxon>
        <taxon>Agaricineae</taxon>
        <taxon>Agaricaceae</taxon>
        <taxon>Macrolepiota</taxon>
    </lineage>
</organism>
<evidence type="ECO:0000313" key="2">
    <source>
        <dbReference type="EMBL" id="KAF9444390.1"/>
    </source>
</evidence>
<dbReference type="Proteomes" id="UP000807342">
    <property type="component" value="Unassembled WGS sequence"/>
</dbReference>
<name>A0A9P5X5G1_9AGAR</name>
<keyword evidence="3" id="KW-1185">Reference proteome</keyword>
<feature type="region of interest" description="Disordered" evidence="1">
    <location>
        <begin position="309"/>
        <end position="333"/>
    </location>
</feature>
<evidence type="ECO:0000256" key="1">
    <source>
        <dbReference type="SAM" id="MobiDB-lite"/>
    </source>
</evidence>
<accession>A0A9P5X5G1</accession>
<dbReference type="Gene3D" id="3.80.10.10">
    <property type="entry name" value="Ribonuclease Inhibitor"/>
    <property type="match status" value="1"/>
</dbReference>
<dbReference type="AlphaFoldDB" id="A0A9P5X5G1"/>
<evidence type="ECO:0000313" key="3">
    <source>
        <dbReference type="Proteomes" id="UP000807342"/>
    </source>
</evidence>
<sequence>MPLFSALARFKNLTSLDCFRILFDRSHVNVINTLSHLTHAEFTECQWVYRHHIPYEERMHLQHLLVDHGPNKRRYNWLFNTHPNHLTSLTLTSGMPADFISGLLPPLPNLESLEINGIAMVHPEFPSFLSLCPGLIELRVTTDALLPSYVRAAEDVITMISPDFIPDLRVYEGPAGFLPALTRGRLVTHVGVYACPMFMNTFTMTVGSAFMKQQVRSLKIRVPKVTKRILALISYFKAMLAVEIVVTNEGRCMKSRQSYNDILTALDNSVFPPPRHLEYLSIAEESTTWGEPKESPWYDYQRRLRQHTSLSSSKEHSDSSSSLSSPSSRPIPESEFINKCTSLRYVMLSDSSRIIAAWNPQLKTDPQHVEIKTFRQWQRQRLGLLDPIPYGSL</sequence>
<gene>
    <name evidence="2" type="ORF">P691DRAFT_763447</name>
</gene>
<dbReference type="InterPro" id="IPR032675">
    <property type="entry name" value="LRR_dom_sf"/>
</dbReference>
<comment type="caution">
    <text evidence="2">The sequence shown here is derived from an EMBL/GenBank/DDBJ whole genome shotgun (WGS) entry which is preliminary data.</text>
</comment>
<dbReference type="OrthoDB" id="2984528at2759"/>
<feature type="compositionally biased region" description="Low complexity" evidence="1">
    <location>
        <begin position="319"/>
        <end position="333"/>
    </location>
</feature>
<reference evidence="2" key="1">
    <citation type="submission" date="2020-11" db="EMBL/GenBank/DDBJ databases">
        <authorList>
            <consortium name="DOE Joint Genome Institute"/>
            <person name="Ahrendt S."/>
            <person name="Riley R."/>
            <person name="Andreopoulos W."/>
            <person name="Labutti K."/>
            <person name="Pangilinan J."/>
            <person name="Ruiz-Duenas F.J."/>
            <person name="Barrasa J.M."/>
            <person name="Sanchez-Garcia M."/>
            <person name="Camarero S."/>
            <person name="Miyauchi S."/>
            <person name="Serrano A."/>
            <person name="Linde D."/>
            <person name="Babiker R."/>
            <person name="Drula E."/>
            <person name="Ayuso-Fernandez I."/>
            <person name="Pacheco R."/>
            <person name="Padilla G."/>
            <person name="Ferreira P."/>
            <person name="Barriuso J."/>
            <person name="Kellner H."/>
            <person name="Castanera R."/>
            <person name="Alfaro M."/>
            <person name="Ramirez L."/>
            <person name="Pisabarro A.G."/>
            <person name="Kuo A."/>
            <person name="Tritt A."/>
            <person name="Lipzen A."/>
            <person name="He G."/>
            <person name="Yan M."/>
            <person name="Ng V."/>
            <person name="Cullen D."/>
            <person name="Martin F."/>
            <person name="Rosso M.-N."/>
            <person name="Henrissat B."/>
            <person name="Hibbett D."/>
            <person name="Martinez A.T."/>
            <person name="Grigoriev I.V."/>
        </authorList>
    </citation>
    <scope>NUCLEOTIDE SEQUENCE</scope>
    <source>
        <strain evidence="2">MF-IS2</strain>
    </source>
</reference>
<dbReference type="EMBL" id="MU151380">
    <property type="protein sequence ID" value="KAF9444390.1"/>
    <property type="molecule type" value="Genomic_DNA"/>
</dbReference>